<name>A0A7S0RFK1_9CHLO</name>
<evidence type="ECO:0000256" key="1">
    <source>
        <dbReference type="SAM" id="MobiDB-lite"/>
    </source>
</evidence>
<proteinExistence type="predicted"/>
<accession>A0A7S0RFK1</accession>
<feature type="region of interest" description="Disordered" evidence="1">
    <location>
        <begin position="307"/>
        <end position="329"/>
    </location>
</feature>
<dbReference type="EMBL" id="HBFA01024830">
    <property type="protein sequence ID" value="CAD8675272.1"/>
    <property type="molecule type" value="Transcribed_RNA"/>
</dbReference>
<gene>
    <name evidence="2" type="ORF">POBO1169_LOCUS12617</name>
</gene>
<sequence length="491" mass="55330">MSNQKVAPPAYYSSHHRYPERSQAKHLERNPVSNRFLWDRTKSEVGPQLNDGEGPVTKSHSRLAHNEVDVPDDLKSKVIERGTVNKIVSQVVLGEDDDPEWQSSRLPAPGISYPKLKLPRSNTSVIQDQIGHRKVVYKTMTQCSLEGNAKIKPGEPPCRNAWNRNKSTLVLGQMEEEPQTRYETAYSGVHRNLIDEPHSPDKPAKGRMNYPLRDRDELSPREMMRNKGMLAVGSNPNDTPATRDFFKEKDYVSPTSVYQASGIRVRGSVDKTRSTVALKQMSDDARRDCPWQSTYCAETHPHLSRVRAPEHRGRGTTTHSEVVLGTDGGAHHYTSEMRMKYAGRRDLTNTCPGTRHAYQGTQSNVRLNATGYEPMTRSYPPPFATPAYVPQEKGSKPELQSTAFFWSEGKDERRFDTQYTAIHTRQSMPSRNQLPLRNQSRVPFRWAPHEVISREDILDRGASDIHPGVRAGREVCLEASRANIAAIAAAG</sequence>
<dbReference type="AlphaFoldDB" id="A0A7S0RFK1"/>
<organism evidence="2">
    <name type="scientific">Pyramimonas obovata</name>
    <dbReference type="NCBI Taxonomy" id="1411642"/>
    <lineage>
        <taxon>Eukaryota</taxon>
        <taxon>Viridiplantae</taxon>
        <taxon>Chlorophyta</taxon>
        <taxon>Pyramimonadophyceae</taxon>
        <taxon>Pyramimonadales</taxon>
        <taxon>Pyramimonadaceae</taxon>
        <taxon>Pyramimonas</taxon>
        <taxon>Pyramimonas incertae sedis</taxon>
    </lineage>
</organism>
<feature type="region of interest" description="Disordered" evidence="1">
    <location>
        <begin position="1"/>
        <end position="60"/>
    </location>
</feature>
<feature type="compositionally biased region" description="Basic and acidic residues" evidence="1">
    <location>
        <begin position="192"/>
        <end position="204"/>
    </location>
</feature>
<protein>
    <submittedName>
        <fullName evidence="2">Uncharacterized protein</fullName>
    </submittedName>
</protein>
<feature type="region of interest" description="Disordered" evidence="1">
    <location>
        <begin position="192"/>
        <end position="212"/>
    </location>
</feature>
<feature type="compositionally biased region" description="Basic and acidic residues" evidence="1">
    <location>
        <begin position="17"/>
        <end position="29"/>
    </location>
</feature>
<evidence type="ECO:0000313" key="2">
    <source>
        <dbReference type="EMBL" id="CAD8675272.1"/>
    </source>
</evidence>
<reference evidence="2" key="1">
    <citation type="submission" date="2021-01" db="EMBL/GenBank/DDBJ databases">
        <authorList>
            <person name="Corre E."/>
            <person name="Pelletier E."/>
            <person name="Niang G."/>
            <person name="Scheremetjew M."/>
            <person name="Finn R."/>
            <person name="Kale V."/>
            <person name="Holt S."/>
            <person name="Cochrane G."/>
            <person name="Meng A."/>
            <person name="Brown T."/>
            <person name="Cohen L."/>
        </authorList>
    </citation>
    <scope>NUCLEOTIDE SEQUENCE</scope>
    <source>
        <strain evidence="2">CCMP722</strain>
    </source>
</reference>